<dbReference type="InterPro" id="IPR022385">
    <property type="entry name" value="Rhs_assc_core"/>
</dbReference>
<dbReference type="InterPro" id="IPR000873">
    <property type="entry name" value="AMP-dep_synth/lig_dom"/>
</dbReference>
<dbReference type="GO" id="GO:0009366">
    <property type="term" value="C:enterobactin synthetase complex"/>
    <property type="evidence" value="ECO:0007669"/>
    <property type="project" value="TreeGrafter"/>
</dbReference>
<evidence type="ECO:0000259" key="2">
    <source>
        <dbReference type="Pfam" id="PF13193"/>
    </source>
</evidence>
<dbReference type="InterPro" id="IPR020845">
    <property type="entry name" value="AMP-binding_CS"/>
</dbReference>
<sequence>MSNMAAHSNANNFAVENRVEERTGQYGLSITIPELVANSGAGPNLKPVLNYNSMGGGDVGYGECWDMNGTRFVEHAYPEGGGALSLSTGEQFTVDGIESISEKKLDSFHFHKDGEGLFRVVHRTGVVEVLESMGEGKQRVALPTRIYAPTGQWIELTYASNPNAPGWFCLTEVRDGHPDGPGKGRRLLEVTYGGTTVFTRYPDAEDVRASHVLKFNGRQLQHIVMPDQTQWQFDYQEVHGQTCVTRVIWPTGAVEHVDYGVDGDPGHSLPGFDKKLPRVKRHRVLPGHDQPEMRTDYDYSAENYMGNGSGIKWRNNGRDNLYDIVDPGYSYWSTATRRCAGQADRIVTTEYDRFHRATLETRVQGKEVTLTRIAYHGELGTPFDDQPSNFLMAKTVKTTWGMVDDANKERSECITTEYSPEGNLIKEIRADGSYTLLEYFEATGEAGRCPAEPNGFRKHVKSQTVYPSARAKVVQGAIPLRTDFTYKALVVLEGRTDLPEHGKIASTWLAIDQEVLSDASNPQALRPLSTVRRSYLDNPGNARLHGRMSKRETTLHGEHDGTSLGKVLADTTTTLEWKFSRDLHKAFGDVLQTTQTTTGHNLSKKVAKQSQHPLTGQVLENVDIHHTVTRFSYDTSNRLTSETSAPDDAERRATIHYRYVVSAAQNYQETEDNQGVISRMLFDGLNRTVKEERVCEEVASRSRQKQTYQVYSAAYNAFGQLEAETTYDHLPGRNLALTSQHRYDNWGNRCATVRPDQVTVFTERSPFGTDGDIVTSWEEYPDQPGVRKNQNVTTFNHFDKPEHVQTLDEEGVAASTRAYRYDGFGRSVEETFTFGVPASGKRTARAEHKRTTGYKYDVWGRMARTDRADGSALSRKFARHSTDELATSLLVHPQRDAEGLSVCEREFDDIDRLVSMTIGPLQETREYLGSRLLPEKRVMKSGRTFNYEYDLAVGTSPTRITAGKNQKPSHFKYSMASADITEAENEHGKRNYSYTDQGYLLSESWADKQSGETYTRDFLTSLQGRMLENSDSDNSRKAYEYDDLGRLVSITQGSLRAVFTYNSAGLLHTTLTTNSAEATHKQQLLCTQAYDHRGRETSRTLKLSRVETTTDKRELETIIDERTIDQLWRDDDMLHRRRLIKAGEPVLTETFEYDDRDRLYNHRCEGSVLPTNSKGREIVNQAFEFDDYDNIYICLTEFADGEIDEAFYDFFEDSPFQLKSVSHTLTADYPALVTFTKDDYDADGNMLKDEQGNSLVYDEDTGQLASVTTPDGKALASFRYDGHGQLLGVRHGAQAEEQRRYEGYRVSSTLRDGVLTEYLYSGVTPLGMQQSGNGSATNLYMASNNNSVIAECAANDEVHEVTYSAYGELQEGKLQGLLGFNAEALEWFLGWYMLGRGYRAYNPGLMRFNSPDNMDPEMAGINPYVYCLGNPVMWQDPTGHYSRGWGSNDDPKKEKKKRGSVGDLIYTSGSTGKPKGVAVSHGQIGLHCQAIAHLYQMDESTRELLFMSFAFDGAQERWLSTLSSGGCLVVRGSQLWTAEQTWQVLHAERIDIACFPPAYLQQLAEFAQTRQEAAPPVRIYCFGGDAVPDALFELVKRTLRPQFLTNGYGPTETVVTPLLWKVSAQQSCQAGRIQTIGERVGQRTLHVLDQGLNPVPDGVAGELYIGGEGVARGYHQRPSLTAERFVADPFAQGGRLYRTGDRVRRRADGVIDFIGRLDNQLKVRGFRIEPGEVEARLRNLADVRDAVVVAREGATGKQLVAYLVTGNGVTSATPLRDALRADLPDYMVPTQWVLLPAF</sequence>
<dbReference type="PANTHER" id="PTHR45527:SF1">
    <property type="entry name" value="FATTY ACID SYNTHASE"/>
    <property type="match status" value="1"/>
</dbReference>
<dbReference type="Pfam" id="PF05593">
    <property type="entry name" value="RHS_repeat"/>
    <property type="match status" value="1"/>
</dbReference>
<dbReference type="InterPro" id="IPR042099">
    <property type="entry name" value="ANL_N_sf"/>
</dbReference>
<dbReference type="GO" id="GO:0005829">
    <property type="term" value="C:cytosol"/>
    <property type="evidence" value="ECO:0007669"/>
    <property type="project" value="TreeGrafter"/>
</dbReference>
<dbReference type="Pfam" id="PF00501">
    <property type="entry name" value="AMP-binding"/>
    <property type="match status" value="1"/>
</dbReference>
<feature type="domain" description="AMP-binding enzyme C-terminal" evidence="2">
    <location>
        <begin position="1732"/>
        <end position="1796"/>
    </location>
</feature>
<dbReference type="Gene3D" id="3.40.50.12780">
    <property type="entry name" value="N-terminal domain of ligase-like"/>
    <property type="match status" value="1"/>
</dbReference>
<dbReference type="PANTHER" id="PTHR45527">
    <property type="entry name" value="NONRIBOSOMAL PEPTIDE SYNTHETASE"/>
    <property type="match status" value="1"/>
</dbReference>
<dbReference type="SUPFAM" id="SSF56801">
    <property type="entry name" value="Acetyl-CoA synthetase-like"/>
    <property type="match status" value="1"/>
</dbReference>
<protein>
    <submittedName>
        <fullName evidence="3">YD repeat protein</fullName>
    </submittedName>
</protein>
<dbReference type="Gene3D" id="3.30.300.30">
    <property type="match status" value="1"/>
</dbReference>
<evidence type="ECO:0000259" key="1">
    <source>
        <dbReference type="Pfam" id="PF00501"/>
    </source>
</evidence>
<geneLocation type="plasmid" evidence="3">
    <name>pW2</name>
</geneLocation>
<name>C7T5A3_PSEPU</name>
<keyword evidence="3" id="KW-0614">Plasmid</keyword>
<dbReference type="GO" id="GO:0031177">
    <property type="term" value="F:phosphopantetheine binding"/>
    <property type="evidence" value="ECO:0007669"/>
    <property type="project" value="TreeGrafter"/>
</dbReference>
<organism evidence="3">
    <name type="scientific">Pseudomonas putida</name>
    <name type="common">Arthrobacter siderocapsulatus</name>
    <dbReference type="NCBI Taxonomy" id="303"/>
    <lineage>
        <taxon>Bacteria</taxon>
        <taxon>Pseudomonadati</taxon>
        <taxon>Pseudomonadota</taxon>
        <taxon>Gammaproteobacteria</taxon>
        <taxon>Pseudomonadales</taxon>
        <taxon>Pseudomonadaceae</taxon>
        <taxon>Pseudomonas</taxon>
    </lineage>
</organism>
<dbReference type="EMBL" id="FJ948173">
    <property type="protein sequence ID" value="ACU65302.1"/>
    <property type="molecule type" value="Genomic_DNA"/>
</dbReference>
<accession>C7T5A3</accession>
<dbReference type="PROSITE" id="PS00455">
    <property type="entry name" value="AMP_BINDING"/>
    <property type="match status" value="1"/>
</dbReference>
<dbReference type="GO" id="GO:0009239">
    <property type="term" value="P:enterobactin biosynthetic process"/>
    <property type="evidence" value="ECO:0007669"/>
    <property type="project" value="TreeGrafter"/>
</dbReference>
<dbReference type="GO" id="GO:0043041">
    <property type="term" value="P:amino acid activation for nonribosomal peptide biosynthetic process"/>
    <property type="evidence" value="ECO:0007669"/>
    <property type="project" value="TreeGrafter"/>
</dbReference>
<dbReference type="InterPro" id="IPR025110">
    <property type="entry name" value="AMP-bd_C"/>
</dbReference>
<dbReference type="GO" id="GO:0047527">
    <property type="term" value="F:2,3-dihydroxybenzoate-serine ligase activity"/>
    <property type="evidence" value="ECO:0007669"/>
    <property type="project" value="TreeGrafter"/>
</dbReference>
<dbReference type="InterPro" id="IPR045851">
    <property type="entry name" value="AMP-bd_C_sf"/>
</dbReference>
<evidence type="ECO:0000313" key="3">
    <source>
        <dbReference type="EMBL" id="ACU65302.1"/>
    </source>
</evidence>
<dbReference type="InterPro" id="IPR031325">
    <property type="entry name" value="RHS_repeat"/>
</dbReference>
<dbReference type="Gene3D" id="2.180.10.10">
    <property type="entry name" value="RHS repeat-associated core"/>
    <property type="match status" value="1"/>
</dbReference>
<proteinExistence type="predicted"/>
<reference evidence="3" key="1">
    <citation type="submission" date="2009-04" db="EMBL/GenBank/DDBJ databases">
        <title>Degradation of BPA by Pseudomonas putida W2 and sequencing and analysis of the corresponding plasmid.</title>
        <authorList>
            <person name="Jia L."/>
            <person name="Li J."/>
            <person name="Wang X."/>
        </authorList>
    </citation>
    <scope>NUCLEOTIDE SEQUENCE</scope>
    <source>
        <strain evidence="3">W2</strain>
        <plasmid evidence="3">pW2</plasmid>
    </source>
</reference>
<feature type="domain" description="AMP-dependent synthetase/ligase" evidence="1">
    <location>
        <begin position="1452"/>
        <end position="1675"/>
    </location>
</feature>
<dbReference type="NCBIfam" id="TIGR03696">
    <property type="entry name" value="Rhs_assc_core"/>
    <property type="match status" value="1"/>
</dbReference>
<dbReference type="Pfam" id="PF13193">
    <property type="entry name" value="AMP-binding_C"/>
    <property type="match status" value="1"/>
</dbReference>